<dbReference type="GO" id="GO:0006355">
    <property type="term" value="P:regulation of DNA-templated transcription"/>
    <property type="evidence" value="ECO:0007669"/>
    <property type="project" value="InterPro"/>
</dbReference>
<dbReference type="InterPro" id="IPR000014">
    <property type="entry name" value="PAS"/>
</dbReference>
<feature type="domain" description="PAC" evidence="9">
    <location>
        <begin position="309"/>
        <end position="361"/>
    </location>
</feature>
<dbReference type="InterPro" id="IPR035965">
    <property type="entry name" value="PAS-like_dom_sf"/>
</dbReference>
<dbReference type="Pfam" id="PF18024">
    <property type="entry name" value="HTH_50"/>
    <property type="match status" value="1"/>
</dbReference>
<dbReference type="Pfam" id="PF13426">
    <property type="entry name" value="PAS_9"/>
    <property type="match status" value="1"/>
</dbReference>
<accession>A0A8J2TP09</accession>
<dbReference type="AlphaFoldDB" id="A0A8J2TP09"/>
<dbReference type="GO" id="GO:0005524">
    <property type="term" value="F:ATP binding"/>
    <property type="evidence" value="ECO:0007669"/>
    <property type="project" value="UniProtKB-KW"/>
</dbReference>
<dbReference type="InterPro" id="IPR025944">
    <property type="entry name" value="Sigma_54_int_dom_CS"/>
</dbReference>
<dbReference type="Gene3D" id="3.40.50.300">
    <property type="entry name" value="P-loop containing nucleotide triphosphate hydrolases"/>
    <property type="match status" value="1"/>
</dbReference>
<evidence type="ECO:0000256" key="1">
    <source>
        <dbReference type="ARBA" id="ARBA00022741"/>
    </source>
</evidence>
<dbReference type="PROSITE" id="PS00688">
    <property type="entry name" value="SIGMA54_INTERACT_3"/>
    <property type="match status" value="1"/>
</dbReference>
<dbReference type="InterPro" id="IPR002078">
    <property type="entry name" value="Sigma_54_int"/>
</dbReference>
<dbReference type="InterPro" id="IPR000700">
    <property type="entry name" value="PAS-assoc_C"/>
</dbReference>
<dbReference type="FunFam" id="3.40.50.300:FF:000006">
    <property type="entry name" value="DNA-binding transcriptional regulator NtrC"/>
    <property type="match status" value="1"/>
</dbReference>
<dbReference type="Proteomes" id="UP000602050">
    <property type="component" value="Unassembled WGS sequence"/>
</dbReference>
<dbReference type="EMBL" id="BMEV01000063">
    <property type="protein sequence ID" value="GFZ85723.1"/>
    <property type="molecule type" value="Genomic_DNA"/>
</dbReference>
<feature type="domain" description="Sigma-54 factor interaction" evidence="8">
    <location>
        <begin position="386"/>
        <end position="615"/>
    </location>
</feature>
<evidence type="ECO:0000256" key="4">
    <source>
        <dbReference type="ARBA" id="ARBA00023015"/>
    </source>
</evidence>
<organism evidence="10 11">
    <name type="scientific">Compostibacillus humi</name>
    <dbReference type="NCBI Taxonomy" id="1245525"/>
    <lineage>
        <taxon>Bacteria</taxon>
        <taxon>Bacillati</taxon>
        <taxon>Bacillota</taxon>
        <taxon>Bacilli</taxon>
        <taxon>Bacillales</taxon>
        <taxon>Bacillaceae</taxon>
        <taxon>Compostibacillus</taxon>
    </lineage>
</organism>
<dbReference type="InterPro" id="IPR003593">
    <property type="entry name" value="AAA+_ATPase"/>
</dbReference>
<evidence type="ECO:0000313" key="11">
    <source>
        <dbReference type="Proteomes" id="UP000602050"/>
    </source>
</evidence>
<keyword evidence="11" id="KW-1185">Reference proteome</keyword>
<feature type="coiled-coil region" evidence="7">
    <location>
        <begin position="352"/>
        <end position="386"/>
    </location>
</feature>
<dbReference type="SMART" id="SM00091">
    <property type="entry name" value="PAS"/>
    <property type="match status" value="1"/>
</dbReference>
<evidence type="ECO:0000256" key="2">
    <source>
        <dbReference type="ARBA" id="ARBA00022797"/>
    </source>
</evidence>
<dbReference type="PROSITE" id="PS00675">
    <property type="entry name" value="SIGMA54_INTERACT_1"/>
    <property type="match status" value="1"/>
</dbReference>
<dbReference type="Gene3D" id="3.30.450.20">
    <property type="entry name" value="PAS domain"/>
    <property type="match status" value="2"/>
</dbReference>
<dbReference type="InterPro" id="IPR009057">
    <property type="entry name" value="Homeodomain-like_sf"/>
</dbReference>
<keyword evidence="4" id="KW-0805">Transcription regulation</keyword>
<dbReference type="Gene3D" id="1.10.10.60">
    <property type="entry name" value="Homeodomain-like"/>
    <property type="match status" value="1"/>
</dbReference>
<proteinExistence type="predicted"/>
<keyword evidence="5" id="KW-0804">Transcription</keyword>
<dbReference type="RefSeq" id="WP_188392973.1">
    <property type="nucleotide sequence ID" value="NZ_BMEV01000063.1"/>
</dbReference>
<evidence type="ECO:0000256" key="6">
    <source>
        <dbReference type="ARBA" id="ARBA00029500"/>
    </source>
</evidence>
<keyword evidence="7" id="KW-0175">Coiled coil</keyword>
<dbReference type="GO" id="GO:0003677">
    <property type="term" value="F:DNA binding"/>
    <property type="evidence" value="ECO:0007669"/>
    <property type="project" value="UniProtKB-KW"/>
</dbReference>
<comment type="caution">
    <text evidence="10">The sequence shown here is derived from an EMBL/GenBank/DDBJ whole genome shotgun (WGS) entry which is preliminary data.</text>
</comment>
<reference evidence="10" key="1">
    <citation type="journal article" date="2014" name="Int. J. Syst. Evol. Microbiol.">
        <title>Complete genome sequence of Corynebacterium casei LMG S-19264T (=DSM 44701T), isolated from a smear-ripened cheese.</title>
        <authorList>
            <consortium name="US DOE Joint Genome Institute (JGI-PGF)"/>
            <person name="Walter F."/>
            <person name="Albersmeier A."/>
            <person name="Kalinowski J."/>
            <person name="Ruckert C."/>
        </authorList>
    </citation>
    <scope>NUCLEOTIDE SEQUENCE</scope>
    <source>
        <strain evidence="10">CGMCC 1.12360</strain>
    </source>
</reference>
<dbReference type="PROSITE" id="PS50113">
    <property type="entry name" value="PAC"/>
    <property type="match status" value="1"/>
</dbReference>
<dbReference type="InterPro" id="IPR025662">
    <property type="entry name" value="Sigma_54_int_dom_ATP-bd_1"/>
</dbReference>
<dbReference type="Pfam" id="PF25601">
    <property type="entry name" value="AAA_lid_14"/>
    <property type="match status" value="1"/>
</dbReference>
<keyword evidence="2" id="KW-0058">Aromatic hydrocarbons catabolism</keyword>
<evidence type="ECO:0000313" key="10">
    <source>
        <dbReference type="EMBL" id="GFZ85723.1"/>
    </source>
</evidence>
<gene>
    <name evidence="10" type="ORF">GCM10010978_27270</name>
</gene>
<dbReference type="PANTHER" id="PTHR32071:SF57">
    <property type="entry name" value="C4-DICARBOXYLATE TRANSPORT TRANSCRIPTIONAL REGULATORY PROTEIN DCTD"/>
    <property type="match status" value="1"/>
</dbReference>
<dbReference type="SUPFAM" id="SSF55785">
    <property type="entry name" value="PYP-like sensor domain (PAS domain)"/>
    <property type="match status" value="1"/>
</dbReference>
<evidence type="ECO:0000256" key="7">
    <source>
        <dbReference type="SAM" id="Coils"/>
    </source>
</evidence>
<evidence type="ECO:0000259" key="8">
    <source>
        <dbReference type="PROSITE" id="PS50045"/>
    </source>
</evidence>
<dbReference type="Gene3D" id="1.10.8.60">
    <property type="match status" value="1"/>
</dbReference>
<sequence length="698" mass="79440">MYSAMKERVKPFKILSEEAFPVALAELEDNFHVFIQRDGRIAGYISLKDIARRNNILTWESALSVMRPIEGLEVFKINQPVTLPFLFQMLGEAIVIIQDEDGQWLGYMEREEMLVQLFRKENQNINFLKLLLASIPMGMFVINREKTIVNGNDTGLKMIRSKQEHVIGKDATTIFPKEHIDHVFATGETLLNQIHITNEMGVLVDYSPIIGETKQEIDGVVIIVQDLPMVEQMALEIEFVKDLNRDLNAILSTVYDQILVVSSKGKLLRHSDNFIADVWKEPLKHYVGKSLLALKEEFPSNIVKSVMERQAKVTCLHETGSGKKILSVAKPVFGDGSELQRIVIASRDITENTRLKSELRETKEISKKYKKELEHLKNKAKKSERIVYCSSKIEHILTQIEKLANFSSTVLIHGESGVGKELFAKEIHRRGNRSQGPFLTINCGAIPENLLESELFGYVKGAFTGADTKGKVGYFQQASGGVLFLDEIGEISLPLQVKLLRVLQENEVVPIGSTKPIPVDVQIITATNKDLEKMVEEGQFREDLFYRIHVFPLYIPPLRERPEDIPLLAYHFLQQFNEKYNKQYHFAPEALQLLEAYRWPGNVRELQNVIERLFITADDDIITAEEVGQLLKFPSFRGTKPMITGLMPLKEAVDHVEEQLVTMAMKQYKTTTMAAKALGISQSAVSRKYKKIKERQKA</sequence>
<protein>
    <recommendedName>
        <fullName evidence="6">HTH-type transcriptional regulatory protein TyrR</fullName>
    </recommendedName>
</protein>
<name>A0A8J2TP09_9BACI</name>
<dbReference type="SUPFAM" id="SSF46689">
    <property type="entry name" value="Homeodomain-like"/>
    <property type="match status" value="1"/>
</dbReference>
<dbReference type="SUPFAM" id="SSF52540">
    <property type="entry name" value="P-loop containing nucleoside triphosphate hydrolases"/>
    <property type="match status" value="1"/>
</dbReference>
<evidence type="ECO:0000259" key="9">
    <source>
        <dbReference type="PROSITE" id="PS50113"/>
    </source>
</evidence>
<dbReference type="SMART" id="SM00382">
    <property type="entry name" value="AAA"/>
    <property type="match status" value="1"/>
</dbReference>
<keyword evidence="3" id="KW-0067">ATP-binding</keyword>
<dbReference type="Pfam" id="PF00158">
    <property type="entry name" value="Sigma54_activat"/>
    <property type="match status" value="1"/>
</dbReference>
<dbReference type="PANTHER" id="PTHR32071">
    <property type="entry name" value="TRANSCRIPTIONAL REGULATORY PROTEIN"/>
    <property type="match status" value="1"/>
</dbReference>
<dbReference type="InterPro" id="IPR030828">
    <property type="entry name" value="HTH_TyrR"/>
</dbReference>
<keyword evidence="1" id="KW-0547">Nucleotide-binding</keyword>
<evidence type="ECO:0000256" key="5">
    <source>
        <dbReference type="ARBA" id="ARBA00023163"/>
    </source>
</evidence>
<reference evidence="10" key="2">
    <citation type="submission" date="2020-09" db="EMBL/GenBank/DDBJ databases">
        <authorList>
            <person name="Sun Q."/>
            <person name="Zhou Y."/>
        </authorList>
    </citation>
    <scope>NUCLEOTIDE SEQUENCE</scope>
    <source>
        <strain evidence="10">CGMCC 1.12360</strain>
    </source>
</reference>
<evidence type="ECO:0000256" key="3">
    <source>
        <dbReference type="ARBA" id="ARBA00022840"/>
    </source>
</evidence>
<dbReference type="CDD" id="cd00009">
    <property type="entry name" value="AAA"/>
    <property type="match status" value="1"/>
</dbReference>
<dbReference type="InterPro" id="IPR058031">
    <property type="entry name" value="AAA_lid_NorR"/>
</dbReference>
<dbReference type="PROSITE" id="PS50045">
    <property type="entry name" value="SIGMA54_INTERACT_4"/>
    <property type="match status" value="1"/>
</dbReference>
<dbReference type="InterPro" id="IPR027417">
    <property type="entry name" value="P-loop_NTPase"/>
</dbReference>